<organism evidence="6">
    <name type="scientific">Oryza glumipatula</name>
    <dbReference type="NCBI Taxonomy" id="40148"/>
    <lineage>
        <taxon>Eukaryota</taxon>
        <taxon>Viridiplantae</taxon>
        <taxon>Streptophyta</taxon>
        <taxon>Embryophyta</taxon>
        <taxon>Tracheophyta</taxon>
        <taxon>Spermatophyta</taxon>
        <taxon>Magnoliopsida</taxon>
        <taxon>Liliopsida</taxon>
        <taxon>Poales</taxon>
        <taxon>Poaceae</taxon>
        <taxon>BOP clade</taxon>
        <taxon>Oryzoideae</taxon>
        <taxon>Oryzeae</taxon>
        <taxon>Oryzinae</taxon>
        <taxon>Oryza</taxon>
    </lineage>
</organism>
<dbReference type="Proteomes" id="UP000026961">
    <property type="component" value="Chromosome 3"/>
</dbReference>
<keyword evidence="3 5" id="KW-0732">Signal</keyword>
<dbReference type="PANTHER" id="PTHR33136">
    <property type="entry name" value="RAPID ALKALINIZATION FACTOR-LIKE"/>
    <property type="match status" value="1"/>
</dbReference>
<keyword evidence="7" id="KW-1185">Reference proteome</keyword>
<dbReference type="HOGENOM" id="CLU_127895_1_2_1"/>
<evidence type="ECO:0000256" key="1">
    <source>
        <dbReference type="ARBA" id="ARBA00009178"/>
    </source>
</evidence>
<dbReference type="eggNOG" id="ENOG502R3S2">
    <property type="taxonomic scope" value="Eukaryota"/>
</dbReference>
<name>A0A0D9Z774_9ORYZ</name>
<evidence type="ECO:0000256" key="4">
    <source>
        <dbReference type="ARBA" id="ARBA00023157"/>
    </source>
</evidence>
<dbReference type="Pfam" id="PF05498">
    <property type="entry name" value="RALF"/>
    <property type="match status" value="1"/>
</dbReference>
<dbReference type="GO" id="GO:0019722">
    <property type="term" value="P:calcium-mediated signaling"/>
    <property type="evidence" value="ECO:0007669"/>
    <property type="project" value="TreeGrafter"/>
</dbReference>
<evidence type="ECO:0000256" key="5">
    <source>
        <dbReference type="SAM" id="SignalP"/>
    </source>
</evidence>
<dbReference type="InterPro" id="IPR008801">
    <property type="entry name" value="RALF"/>
</dbReference>
<accession>A0A0D9Z774</accession>
<dbReference type="PANTHER" id="PTHR33136:SF58">
    <property type="entry name" value="OS03G0345000 PROTEIN"/>
    <property type="match status" value="1"/>
</dbReference>
<dbReference type="EnsemblPlants" id="OGLUM03G17530.1">
    <property type="protein sequence ID" value="OGLUM03G17530.1"/>
    <property type="gene ID" value="OGLUM03G17530"/>
</dbReference>
<comment type="similarity">
    <text evidence="1">Belongs to the plant rapid alkalinization factor (RALF) family.</text>
</comment>
<evidence type="ECO:0000313" key="6">
    <source>
        <dbReference type="EnsemblPlants" id="OGLUM03G17530.1"/>
    </source>
</evidence>
<dbReference type="AlphaFoldDB" id="A0A0D9Z774"/>
<evidence type="ECO:0000313" key="7">
    <source>
        <dbReference type="Proteomes" id="UP000026961"/>
    </source>
</evidence>
<keyword evidence="2" id="KW-0372">Hormone</keyword>
<feature type="signal peptide" evidence="5">
    <location>
        <begin position="1"/>
        <end position="26"/>
    </location>
</feature>
<reference evidence="6" key="2">
    <citation type="submission" date="2018-05" db="EMBL/GenBank/DDBJ databases">
        <title>OgluRS3 (Oryza glumaepatula Reference Sequence Version 3).</title>
        <authorList>
            <person name="Zhang J."/>
            <person name="Kudrna D."/>
            <person name="Lee S."/>
            <person name="Talag J."/>
            <person name="Welchert J."/>
            <person name="Wing R.A."/>
        </authorList>
    </citation>
    <scope>NUCLEOTIDE SEQUENCE [LARGE SCALE GENOMIC DNA]</scope>
</reference>
<protein>
    <recommendedName>
        <fullName evidence="8">Rapid alkalinization factor 1</fullName>
    </recommendedName>
</protein>
<dbReference type="Gramene" id="OGLUM03G17530.1">
    <property type="protein sequence ID" value="OGLUM03G17530.1"/>
    <property type="gene ID" value="OGLUM03G17530"/>
</dbReference>
<proteinExistence type="inferred from homology"/>
<keyword evidence="4" id="KW-1015">Disulfide bond</keyword>
<sequence length="141" mass="14708">MARRALPFVLLVAAAAAALVVVPATAATAEALVAHWGMRAAPCLEGTVEEECVADGEVGVVGLRRWRRRRRLFQLMDDEGGGDYGGGGAGAAAAAQYISYAALMRNSVPCSIPGASYYNCRPGADANPYTRGCSAITQCRD</sequence>
<feature type="chain" id="PRO_5002351942" description="Rapid alkalinization factor 1" evidence="5">
    <location>
        <begin position="27"/>
        <end position="141"/>
    </location>
</feature>
<dbReference type="GO" id="GO:0005179">
    <property type="term" value="F:hormone activity"/>
    <property type="evidence" value="ECO:0007669"/>
    <property type="project" value="UniProtKB-KW"/>
</dbReference>
<dbReference type="GO" id="GO:0009506">
    <property type="term" value="C:plasmodesma"/>
    <property type="evidence" value="ECO:0007669"/>
    <property type="project" value="TreeGrafter"/>
</dbReference>
<evidence type="ECO:0008006" key="8">
    <source>
        <dbReference type="Google" id="ProtNLM"/>
    </source>
</evidence>
<evidence type="ECO:0000256" key="3">
    <source>
        <dbReference type="ARBA" id="ARBA00022729"/>
    </source>
</evidence>
<evidence type="ECO:0000256" key="2">
    <source>
        <dbReference type="ARBA" id="ARBA00022702"/>
    </source>
</evidence>
<reference evidence="6" key="1">
    <citation type="submission" date="2015-04" db="UniProtKB">
        <authorList>
            <consortium name="EnsemblPlants"/>
        </authorList>
    </citation>
    <scope>IDENTIFICATION</scope>
</reference>